<protein>
    <submittedName>
        <fullName evidence="1">Uncharacterized protein</fullName>
    </submittedName>
</protein>
<dbReference type="EMBL" id="JARBHB010000004">
    <property type="protein sequence ID" value="KAJ8885035.1"/>
    <property type="molecule type" value="Genomic_DNA"/>
</dbReference>
<reference evidence="1 2" key="1">
    <citation type="submission" date="2023-02" db="EMBL/GenBank/DDBJ databases">
        <title>LHISI_Scaffold_Assembly.</title>
        <authorList>
            <person name="Stuart O.P."/>
            <person name="Cleave R."/>
            <person name="Magrath M.J.L."/>
            <person name="Mikheyev A.S."/>
        </authorList>
    </citation>
    <scope>NUCLEOTIDE SEQUENCE [LARGE SCALE GENOMIC DNA]</scope>
    <source>
        <strain evidence="1">Daus_M_001</strain>
        <tissue evidence="1">Leg muscle</tissue>
    </source>
</reference>
<gene>
    <name evidence="1" type="ORF">PR048_011231</name>
</gene>
<evidence type="ECO:0000313" key="2">
    <source>
        <dbReference type="Proteomes" id="UP001159363"/>
    </source>
</evidence>
<organism evidence="1 2">
    <name type="scientific">Dryococelus australis</name>
    <dbReference type="NCBI Taxonomy" id="614101"/>
    <lineage>
        <taxon>Eukaryota</taxon>
        <taxon>Metazoa</taxon>
        <taxon>Ecdysozoa</taxon>
        <taxon>Arthropoda</taxon>
        <taxon>Hexapoda</taxon>
        <taxon>Insecta</taxon>
        <taxon>Pterygota</taxon>
        <taxon>Neoptera</taxon>
        <taxon>Polyneoptera</taxon>
        <taxon>Phasmatodea</taxon>
        <taxon>Verophasmatodea</taxon>
        <taxon>Anareolatae</taxon>
        <taxon>Phasmatidae</taxon>
        <taxon>Eurycanthinae</taxon>
        <taxon>Dryococelus</taxon>
    </lineage>
</organism>
<dbReference type="Proteomes" id="UP001159363">
    <property type="component" value="Chromosome X"/>
</dbReference>
<keyword evidence="2" id="KW-1185">Reference proteome</keyword>
<accession>A0ABQ9HL69</accession>
<evidence type="ECO:0000313" key="1">
    <source>
        <dbReference type="EMBL" id="KAJ8885035.1"/>
    </source>
</evidence>
<sequence>MVSKALQKVTSVLHSSMDLVKSSERFLENMRSEECLSKFIMDAKELAEKNFSYEIEDEPVQAGRTLFKVNFFFVVLDTAVSSLKEMFELVENHSKSLKFLYDIDNLQTRDRKKLKDACTHLHSVLSDGEECDV</sequence>
<name>A0ABQ9HL69_9NEOP</name>
<comment type="caution">
    <text evidence="1">The sequence shown here is derived from an EMBL/GenBank/DDBJ whole genome shotgun (WGS) entry which is preliminary data.</text>
</comment>
<proteinExistence type="predicted"/>